<evidence type="ECO:0000313" key="2">
    <source>
        <dbReference type="EMBL" id="MDP5273136.1"/>
    </source>
</evidence>
<feature type="coiled-coil region" evidence="1">
    <location>
        <begin position="128"/>
        <end position="165"/>
    </location>
</feature>
<accession>A0ABT9IUW4</accession>
<reference evidence="2 3" key="1">
    <citation type="submission" date="2023-08" db="EMBL/GenBank/DDBJ databases">
        <authorList>
            <person name="Park J.-S."/>
        </authorList>
    </citation>
    <scope>NUCLEOTIDE SEQUENCE [LARGE SCALE GENOMIC DNA]</scope>
    <source>
        <strain evidence="2 3">2205SS18-9</strain>
    </source>
</reference>
<evidence type="ECO:0000256" key="1">
    <source>
        <dbReference type="SAM" id="Coils"/>
    </source>
</evidence>
<name>A0ABT9IUW4_9BACL</name>
<dbReference type="EMBL" id="JAVAMP010000001">
    <property type="protein sequence ID" value="MDP5273136.1"/>
    <property type="molecule type" value="Genomic_DNA"/>
</dbReference>
<dbReference type="Proteomes" id="UP001231941">
    <property type="component" value="Unassembled WGS sequence"/>
</dbReference>
<proteinExistence type="predicted"/>
<organism evidence="2 3">
    <name type="scientific">Chengkuizengella axinellae</name>
    <dbReference type="NCBI Taxonomy" id="3064388"/>
    <lineage>
        <taxon>Bacteria</taxon>
        <taxon>Bacillati</taxon>
        <taxon>Bacillota</taxon>
        <taxon>Bacilli</taxon>
        <taxon>Bacillales</taxon>
        <taxon>Paenibacillaceae</taxon>
        <taxon>Chengkuizengella</taxon>
    </lineage>
</organism>
<protein>
    <recommendedName>
        <fullName evidence="4">SbsC C-terminal domain-containing protein</fullName>
    </recommendedName>
</protein>
<keyword evidence="3" id="KW-1185">Reference proteome</keyword>
<evidence type="ECO:0000313" key="3">
    <source>
        <dbReference type="Proteomes" id="UP001231941"/>
    </source>
</evidence>
<dbReference type="RefSeq" id="WP_305990425.1">
    <property type="nucleotide sequence ID" value="NZ_JAVAMP010000001.1"/>
</dbReference>
<evidence type="ECO:0008006" key="4">
    <source>
        <dbReference type="Google" id="ProtNLM"/>
    </source>
</evidence>
<keyword evidence="1" id="KW-0175">Coiled coil</keyword>
<sequence>MHLLKKILIFNFSIFLFLYYSNLAYALQTNETNLEETKKLLEKGLTIFEIDQELDRLTIKEENIAQEITETKNSIEVQRQLADQSREKSGEILKKYYTRERDDLIQLLFSSESISEALTVLEFMQAIVSRDQKILNNYQEDYDKLQNLLLELLTTQQELLEIKKAYLFEKDRLITLQKELDDEISQLEDGESILEQIEQLTLDWEREGLPVFKNYFQALAKAMQNLPDILTDNRQHLQLEGLQFVFQITDTELNDFLKTQDPLFKPFEFTFQENMITAQGSNDQIEIKLSGIYKIVSEPENIIEFQVTELRYNEYNLPDTTIRALEEEFDLAFYPKKIAPFIEATEIDLRDGNLKIFLNFLDN</sequence>
<gene>
    <name evidence="2" type="ORF">Q5Y73_03380</name>
</gene>
<comment type="caution">
    <text evidence="2">The sequence shown here is derived from an EMBL/GenBank/DDBJ whole genome shotgun (WGS) entry which is preliminary data.</text>
</comment>
<dbReference type="Gene3D" id="6.10.250.3150">
    <property type="match status" value="1"/>
</dbReference>